<keyword evidence="9 12" id="KW-0675">Receptor</keyword>
<dbReference type="PROSITE" id="PS51030">
    <property type="entry name" value="NUCLEAR_REC_DBD_2"/>
    <property type="match status" value="1"/>
</dbReference>
<name>A0A8S4AE87_9TELE</name>
<dbReference type="GO" id="GO:0004879">
    <property type="term" value="F:nuclear receptor activity"/>
    <property type="evidence" value="ECO:0007669"/>
    <property type="project" value="InterPro"/>
</dbReference>
<reference evidence="16" key="1">
    <citation type="submission" date="2021-05" db="EMBL/GenBank/DDBJ databases">
        <authorList>
            <person name="Tigano A."/>
        </authorList>
    </citation>
    <scope>NUCLEOTIDE SEQUENCE</scope>
</reference>
<gene>
    <name evidence="16" type="ORF">MMEN_LOCUS3894</name>
</gene>
<keyword evidence="3 12" id="KW-0479">Metal-binding</keyword>
<dbReference type="PRINTS" id="PR00398">
    <property type="entry name" value="STRDHORMONER"/>
</dbReference>
<dbReference type="GO" id="GO:0008270">
    <property type="term" value="F:zinc ion binding"/>
    <property type="evidence" value="ECO:0007669"/>
    <property type="project" value="UniProtKB-KW"/>
</dbReference>
<dbReference type="FunFam" id="3.30.50.10:FF:000006">
    <property type="entry name" value="Nuclear receptor subfamily 5 group A member"/>
    <property type="match status" value="1"/>
</dbReference>
<evidence type="ECO:0000313" key="17">
    <source>
        <dbReference type="Proteomes" id="UP000677803"/>
    </source>
</evidence>
<feature type="domain" description="NR LBD" evidence="15">
    <location>
        <begin position="143"/>
        <end position="381"/>
    </location>
</feature>
<dbReference type="Proteomes" id="UP000677803">
    <property type="component" value="Unassembled WGS sequence"/>
</dbReference>
<evidence type="ECO:0000313" key="16">
    <source>
        <dbReference type="EMBL" id="CAG5867089.1"/>
    </source>
</evidence>
<dbReference type="PROSITE" id="PS00031">
    <property type="entry name" value="NUCLEAR_REC_DBD_1"/>
    <property type="match status" value="1"/>
</dbReference>
<feature type="domain" description="Nuclear receptor" evidence="14">
    <location>
        <begin position="10"/>
        <end position="85"/>
    </location>
</feature>
<dbReference type="OrthoDB" id="5984981at2759"/>
<dbReference type="SUPFAM" id="SSF57716">
    <property type="entry name" value="Glucocorticoid receptor-like (DNA-binding domain)"/>
    <property type="match status" value="1"/>
</dbReference>
<evidence type="ECO:0000256" key="4">
    <source>
        <dbReference type="ARBA" id="ARBA00022771"/>
    </source>
</evidence>
<dbReference type="Gene3D" id="3.30.50.10">
    <property type="entry name" value="Erythroid Transcription Factor GATA-1, subunit A"/>
    <property type="match status" value="1"/>
</dbReference>
<dbReference type="InterPro" id="IPR001628">
    <property type="entry name" value="Znf_hrmn_rcpt"/>
</dbReference>
<keyword evidence="6 12" id="KW-0805">Transcription regulation</keyword>
<dbReference type="SUPFAM" id="SSF48508">
    <property type="entry name" value="Nuclear receptor ligand-binding domain"/>
    <property type="match status" value="1"/>
</dbReference>
<dbReference type="Pfam" id="PF00104">
    <property type="entry name" value="Hormone_recep"/>
    <property type="match status" value="1"/>
</dbReference>
<keyword evidence="10 12" id="KW-0539">Nucleus</keyword>
<comment type="subcellular location">
    <subcellularLocation>
        <location evidence="1 12">Nucleus</location>
    </subcellularLocation>
</comment>
<evidence type="ECO:0000256" key="6">
    <source>
        <dbReference type="ARBA" id="ARBA00023015"/>
    </source>
</evidence>
<dbReference type="InterPro" id="IPR013088">
    <property type="entry name" value="Znf_NHR/GATA"/>
</dbReference>
<evidence type="ECO:0000256" key="5">
    <source>
        <dbReference type="ARBA" id="ARBA00022833"/>
    </source>
</evidence>
<dbReference type="AlphaFoldDB" id="A0A8S4AE87"/>
<dbReference type="PROSITE" id="PS51843">
    <property type="entry name" value="NR_LBD"/>
    <property type="match status" value="1"/>
</dbReference>
<evidence type="ECO:0000256" key="1">
    <source>
        <dbReference type="ARBA" id="ARBA00004123"/>
    </source>
</evidence>
<organism evidence="16 17">
    <name type="scientific">Menidia menidia</name>
    <name type="common">Atlantic silverside</name>
    <dbReference type="NCBI Taxonomy" id="238744"/>
    <lineage>
        <taxon>Eukaryota</taxon>
        <taxon>Metazoa</taxon>
        <taxon>Chordata</taxon>
        <taxon>Craniata</taxon>
        <taxon>Vertebrata</taxon>
        <taxon>Euteleostomi</taxon>
        <taxon>Actinopterygii</taxon>
        <taxon>Neopterygii</taxon>
        <taxon>Teleostei</taxon>
        <taxon>Neoteleostei</taxon>
        <taxon>Acanthomorphata</taxon>
        <taxon>Ovalentaria</taxon>
        <taxon>Atherinomorphae</taxon>
        <taxon>Atheriniformes</taxon>
        <taxon>Atherinopsidae</taxon>
        <taxon>Menidiinae</taxon>
        <taxon>Menidia</taxon>
    </lineage>
</organism>
<evidence type="ECO:0000256" key="8">
    <source>
        <dbReference type="ARBA" id="ARBA00023163"/>
    </source>
</evidence>
<keyword evidence="7 12" id="KW-0238">DNA-binding</keyword>
<evidence type="ECO:0000256" key="10">
    <source>
        <dbReference type="ARBA" id="ARBA00023242"/>
    </source>
</evidence>
<evidence type="ECO:0000256" key="2">
    <source>
        <dbReference type="ARBA" id="ARBA00007536"/>
    </source>
</evidence>
<dbReference type="GO" id="GO:0000978">
    <property type="term" value="F:RNA polymerase II cis-regulatory region sequence-specific DNA binding"/>
    <property type="evidence" value="ECO:0007669"/>
    <property type="project" value="TreeGrafter"/>
</dbReference>
<dbReference type="GO" id="GO:0009755">
    <property type="term" value="P:hormone-mediated signaling pathway"/>
    <property type="evidence" value="ECO:0007669"/>
    <property type="project" value="TreeGrafter"/>
</dbReference>
<dbReference type="InterPro" id="IPR035500">
    <property type="entry name" value="NHR-like_dom_sf"/>
</dbReference>
<feature type="binding site" evidence="11">
    <location>
        <begin position="262"/>
        <end position="265"/>
    </location>
    <ligand>
        <name>a phospholipid derivative</name>
        <dbReference type="ChEBI" id="CHEBI:16247"/>
    </ligand>
</feature>
<comment type="caution">
    <text evidence="16">The sequence shown here is derived from an EMBL/GenBank/DDBJ whole genome shotgun (WGS) entry which is preliminary data.</text>
</comment>
<dbReference type="PANTHER" id="PTHR24086:SF48">
    <property type="entry name" value="FF1D-RELATED"/>
    <property type="match status" value="1"/>
</dbReference>
<protein>
    <submittedName>
        <fullName evidence="16">(Atlantic silverside) hypothetical protein</fullName>
    </submittedName>
</protein>
<dbReference type="CDD" id="cd07167">
    <property type="entry name" value="NR_DBD_Lrh-1_like"/>
    <property type="match status" value="1"/>
</dbReference>
<dbReference type="InterPro" id="IPR016355">
    <property type="entry name" value="NR5-like"/>
</dbReference>
<evidence type="ECO:0000256" key="7">
    <source>
        <dbReference type="ARBA" id="ARBA00023125"/>
    </source>
</evidence>
<evidence type="ECO:0000256" key="9">
    <source>
        <dbReference type="ARBA" id="ARBA00023170"/>
    </source>
</evidence>
<keyword evidence="5 12" id="KW-0862">Zinc</keyword>
<dbReference type="PRINTS" id="PR00047">
    <property type="entry name" value="STROIDFINGER"/>
</dbReference>
<sequence>MEVGCAGGLEELCPVCGDRVSGYHYGLLTCESCKGFFKRTVQNNKSYACVENQRCRVDKTQRRRCPFCRFQKCLYVGMRLEAVRSDRMRGGRNRFGPLYKRDRAMKQQRRALIQARFPPLTPTAPQGGPPSAGGFPCPPPSDRSPPAAGLLLDPHTELVLTVPGVSRLVLGGAAPPLERGGFSRMFSGVEQLLCALVGWARTSIFFRQLKVGDQMRLLQGCWCELLVQDVVSRLLLQGRGGGSLDLLPGPEVELSDMVSLAGPALVSLTQRGAELLDSLSFLEVDPQEFTCIKLLILFNPDVRDLEDPGFVAGVQQQVAGVLRESPLRPGSPQDPGRFPRLLRGLSELRGVSRQVEEVLCCRQLRGEVPGNSLLSEMLQAGGAAGV</sequence>
<evidence type="ECO:0000259" key="14">
    <source>
        <dbReference type="PROSITE" id="PS51030"/>
    </source>
</evidence>
<evidence type="ECO:0000256" key="13">
    <source>
        <dbReference type="SAM" id="MobiDB-lite"/>
    </source>
</evidence>
<proteinExistence type="inferred from homology"/>
<dbReference type="EMBL" id="CAJRST010003335">
    <property type="protein sequence ID" value="CAG5867089.1"/>
    <property type="molecule type" value="Genomic_DNA"/>
</dbReference>
<dbReference type="Gene3D" id="1.10.565.10">
    <property type="entry name" value="Retinoid X Receptor"/>
    <property type="match status" value="1"/>
</dbReference>
<evidence type="ECO:0000256" key="3">
    <source>
        <dbReference type="ARBA" id="ARBA00022723"/>
    </source>
</evidence>
<dbReference type="Pfam" id="PF00105">
    <property type="entry name" value="zf-C4"/>
    <property type="match status" value="1"/>
</dbReference>
<keyword evidence="8 12" id="KW-0804">Transcription</keyword>
<dbReference type="InterPro" id="IPR000536">
    <property type="entry name" value="Nucl_hrmn_rcpt_lig-bd"/>
</dbReference>
<evidence type="ECO:0000256" key="11">
    <source>
        <dbReference type="PIRSR" id="PIRSR002530-1"/>
    </source>
</evidence>
<feature type="region of interest" description="Disordered" evidence="13">
    <location>
        <begin position="118"/>
        <end position="147"/>
    </location>
</feature>
<keyword evidence="4 12" id="KW-0863">Zinc-finger</keyword>
<keyword evidence="17" id="KW-1185">Reference proteome</keyword>
<dbReference type="GO" id="GO:0009888">
    <property type="term" value="P:tissue development"/>
    <property type="evidence" value="ECO:0007669"/>
    <property type="project" value="TreeGrafter"/>
</dbReference>
<dbReference type="SMART" id="SM00399">
    <property type="entry name" value="ZnF_C4"/>
    <property type="match status" value="1"/>
</dbReference>
<comment type="similarity">
    <text evidence="2">Belongs to the nuclear hormone receptor family. NR5 subfamily.</text>
</comment>
<dbReference type="InterPro" id="IPR001723">
    <property type="entry name" value="Nuclear_hrmn_rcpt"/>
</dbReference>
<dbReference type="PANTHER" id="PTHR24086">
    <property type="entry name" value="NUCLEAR RECEPTOR SUBFAMILY 5 GROUP A"/>
    <property type="match status" value="1"/>
</dbReference>
<accession>A0A8S4AE87</accession>
<dbReference type="SMART" id="SM00430">
    <property type="entry name" value="HOLI"/>
    <property type="match status" value="1"/>
</dbReference>
<dbReference type="GO" id="GO:0090575">
    <property type="term" value="C:RNA polymerase II transcription regulator complex"/>
    <property type="evidence" value="ECO:0007669"/>
    <property type="project" value="TreeGrafter"/>
</dbReference>
<dbReference type="FunFam" id="1.10.565.10:FF:000011">
    <property type="entry name" value="Nuclear receptor subfamily 5, group A, member 2"/>
    <property type="match status" value="1"/>
</dbReference>
<evidence type="ECO:0000256" key="12">
    <source>
        <dbReference type="RuleBase" id="RU004334"/>
    </source>
</evidence>
<evidence type="ECO:0000259" key="15">
    <source>
        <dbReference type="PROSITE" id="PS51843"/>
    </source>
</evidence>
<dbReference type="PIRSF" id="PIRSF002530">
    <property type="entry name" value="Nuc_orph_FTZ-F1"/>
    <property type="match status" value="1"/>
</dbReference>